<comment type="subunit">
    <text evidence="9">Homodimer, forms a heterotetramer with a Cas2 homodimer.</text>
</comment>
<evidence type="ECO:0000256" key="4">
    <source>
        <dbReference type="ARBA" id="ARBA00022801"/>
    </source>
</evidence>
<proteinExistence type="predicted"/>
<evidence type="ECO:0000256" key="8">
    <source>
        <dbReference type="ARBA" id="ARBA00023211"/>
    </source>
</evidence>
<dbReference type="RefSeq" id="WP_244054278.1">
    <property type="nucleotide sequence ID" value="NZ_BQXH01000002.1"/>
</dbReference>
<name>A0ABQ5JEU5_9LACO</name>
<keyword evidence="3 10" id="KW-0255">Endonuclease</keyword>
<evidence type="ECO:0000256" key="6">
    <source>
        <dbReference type="ARBA" id="ARBA00023118"/>
    </source>
</evidence>
<evidence type="ECO:0000256" key="2">
    <source>
        <dbReference type="ARBA" id="ARBA00022723"/>
    </source>
</evidence>
<evidence type="ECO:0000256" key="3">
    <source>
        <dbReference type="ARBA" id="ARBA00022759"/>
    </source>
</evidence>
<keyword evidence="2" id="KW-0479">Metal-binding</keyword>
<evidence type="ECO:0000256" key="1">
    <source>
        <dbReference type="ARBA" id="ARBA00022722"/>
    </source>
</evidence>
<evidence type="ECO:0000256" key="9">
    <source>
        <dbReference type="ARBA" id="ARBA00038592"/>
    </source>
</evidence>
<keyword evidence="1" id="KW-0540">Nuclease</keyword>
<evidence type="ECO:0000313" key="11">
    <source>
        <dbReference type="Proteomes" id="UP001055149"/>
    </source>
</evidence>
<dbReference type="NCBIfam" id="TIGR03639">
    <property type="entry name" value="cas1_NMENI"/>
    <property type="match status" value="1"/>
</dbReference>
<dbReference type="EMBL" id="BQXH01000002">
    <property type="protein sequence ID" value="GKS80589.1"/>
    <property type="molecule type" value="Genomic_DNA"/>
</dbReference>
<evidence type="ECO:0000256" key="5">
    <source>
        <dbReference type="ARBA" id="ARBA00022842"/>
    </source>
</evidence>
<protein>
    <submittedName>
        <fullName evidence="10">CRISPR-associated endonuclease Cas1</fullName>
    </submittedName>
</protein>
<dbReference type="InterPro" id="IPR002729">
    <property type="entry name" value="CRISPR-assoc_Cas1"/>
</dbReference>
<dbReference type="InterPro" id="IPR050646">
    <property type="entry name" value="Cas1"/>
</dbReference>
<dbReference type="Proteomes" id="UP001055149">
    <property type="component" value="Unassembled WGS sequence"/>
</dbReference>
<dbReference type="GO" id="GO:0004519">
    <property type="term" value="F:endonuclease activity"/>
    <property type="evidence" value="ECO:0007669"/>
    <property type="project" value="UniProtKB-KW"/>
</dbReference>
<dbReference type="PANTHER" id="PTHR34353:SF2">
    <property type="entry name" value="CRISPR-ASSOCIATED ENDONUCLEASE CAS1 1"/>
    <property type="match status" value="1"/>
</dbReference>
<evidence type="ECO:0000256" key="7">
    <source>
        <dbReference type="ARBA" id="ARBA00023125"/>
    </source>
</evidence>
<keyword evidence="11" id="KW-1185">Reference proteome</keyword>
<dbReference type="Pfam" id="PF01867">
    <property type="entry name" value="Cas_Cas1"/>
    <property type="match status" value="1"/>
</dbReference>
<reference evidence="10" key="1">
    <citation type="journal article" date="2022" name="Int. J. Syst. Evol. Microbiol.">
        <title>A novel species of lactic acid bacteria, Ligilactobacillus pabuli sp. nov., isolated from alfalfa silage.</title>
        <authorList>
            <person name="Tohno M."/>
            <person name="Tanizawa Y."/>
            <person name="Sawada H."/>
            <person name="Sakamoto M."/>
            <person name="Ohkuma M."/>
            <person name="Kobayashi H."/>
        </authorList>
    </citation>
    <scope>NUCLEOTIDE SEQUENCE</scope>
    <source>
        <strain evidence="10">AF129</strain>
    </source>
</reference>
<dbReference type="PANTHER" id="PTHR34353">
    <property type="entry name" value="CRISPR-ASSOCIATED ENDONUCLEASE CAS1 1"/>
    <property type="match status" value="1"/>
</dbReference>
<comment type="caution">
    <text evidence="10">The sequence shown here is derived from an EMBL/GenBank/DDBJ whole genome shotgun (WGS) entry which is preliminary data.</text>
</comment>
<keyword evidence="4" id="KW-0378">Hydrolase</keyword>
<keyword evidence="8" id="KW-0464">Manganese</keyword>
<dbReference type="NCBIfam" id="TIGR00287">
    <property type="entry name" value="cas1"/>
    <property type="match status" value="1"/>
</dbReference>
<keyword evidence="6" id="KW-0051">Antiviral defense</keyword>
<accession>A0ABQ5JEU5</accession>
<sequence>MRNIMYVARKKYVSTNEFGFRLVDLASRKETFFTYDDVECLVFDNLNCFFSAKVVNEAVKHNIGLLFCDEKHSPIVLAESVVGQADRLTRINSQLSFSSKMKKRMWRKIVIAKINNQADCTMEMKNDEANSTAIQMIGKNVVDNDIHNNEAQAARKYFKAVFGKEFKRGRYDDLVNSCLNYGYSLLRATIRRQLILHGTEPCFGIHHNSTHNPFNLSDDLIEPFRPFIDMIVIEIMNEINVQTFNWEIKQKLFQVFFEKCIIDEKVYTVSDAIEVTVLSFINCIEQNSVSSLRLPSVIEGGR</sequence>
<keyword evidence="5" id="KW-0460">Magnesium</keyword>
<dbReference type="Gene3D" id="1.20.120.920">
    <property type="entry name" value="CRISPR-associated endonuclease Cas1, C-terminal domain"/>
    <property type="match status" value="1"/>
</dbReference>
<organism evidence="10 11">
    <name type="scientific">Ligilactobacillus pabuli</name>
    <dbReference type="NCBI Taxonomy" id="2886039"/>
    <lineage>
        <taxon>Bacteria</taxon>
        <taxon>Bacillati</taxon>
        <taxon>Bacillota</taxon>
        <taxon>Bacilli</taxon>
        <taxon>Lactobacillales</taxon>
        <taxon>Lactobacillaceae</taxon>
        <taxon>Ligilactobacillus</taxon>
    </lineage>
</organism>
<dbReference type="InterPro" id="IPR019855">
    <property type="entry name" value="CRISPR-assoc_Cas1_NMENI"/>
</dbReference>
<dbReference type="InterPro" id="IPR042206">
    <property type="entry name" value="CRISPR-assoc_Cas1_C"/>
</dbReference>
<keyword evidence="7" id="KW-0238">DNA-binding</keyword>
<evidence type="ECO:0000313" key="10">
    <source>
        <dbReference type="EMBL" id="GKS80589.1"/>
    </source>
</evidence>
<gene>
    <name evidence="10" type="primary">cas1_1</name>
    <name evidence="10" type="ORF">LPAF129_02740</name>
</gene>